<gene>
    <name evidence="2" type="ORF">NDU88_003737</name>
</gene>
<evidence type="ECO:0000313" key="3">
    <source>
        <dbReference type="Proteomes" id="UP001066276"/>
    </source>
</evidence>
<keyword evidence="3" id="KW-1185">Reference proteome</keyword>
<proteinExistence type="predicted"/>
<comment type="caution">
    <text evidence="2">The sequence shown here is derived from an EMBL/GenBank/DDBJ whole genome shotgun (WGS) entry which is preliminary data.</text>
</comment>
<protein>
    <submittedName>
        <fullName evidence="2">Uncharacterized protein</fullName>
    </submittedName>
</protein>
<evidence type="ECO:0000256" key="1">
    <source>
        <dbReference type="SAM" id="MobiDB-lite"/>
    </source>
</evidence>
<feature type="region of interest" description="Disordered" evidence="1">
    <location>
        <begin position="1"/>
        <end position="29"/>
    </location>
</feature>
<name>A0AAV7NQI8_PLEWA</name>
<evidence type="ECO:0000313" key="2">
    <source>
        <dbReference type="EMBL" id="KAJ1115513.1"/>
    </source>
</evidence>
<organism evidence="2 3">
    <name type="scientific">Pleurodeles waltl</name>
    <name type="common">Iberian ribbed newt</name>
    <dbReference type="NCBI Taxonomy" id="8319"/>
    <lineage>
        <taxon>Eukaryota</taxon>
        <taxon>Metazoa</taxon>
        <taxon>Chordata</taxon>
        <taxon>Craniata</taxon>
        <taxon>Vertebrata</taxon>
        <taxon>Euteleostomi</taxon>
        <taxon>Amphibia</taxon>
        <taxon>Batrachia</taxon>
        <taxon>Caudata</taxon>
        <taxon>Salamandroidea</taxon>
        <taxon>Salamandridae</taxon>
        <taxon>Pleurodelinae</taxon>
        <taxon>Pleurodeles</taxon>
    </lineage>
</organism>
<dbReference type="Proteomes" id="UP001066276">
    <property type="component" value="Chromosome 8"/>
</dbReference>
<accession>A0AAV7NQI8</accession>
<reference evidence="2" key="1">
    <citation type="journal article" date="2022" name="bioRxiv">
        <title>Sequencing and chromosome-scale assembly of the giantPleurodeles waltlgenome.</title>
        <authorList>
            <person name="Brown T."/>
            <person name="Elewa A."/>
            <person name="Iarovenko S."/>
            <person name="Subramanian E."/>
            <person name="Araus A.J."/>
            <person name="Petzold A."/>
            <person name="Susuki M."/>
            <person name="Suzuki K.-i.T."/>
            <person name="Hayashi T."/>
            <person name="Toyoda A."/>
            <person name="Oliveira C."/>
            <person name="Osipova E."/>
            <person name="Leigh N.D."/>
            <person name="Simon A."/>
            <person name="Yun M.H."/>
        </authorList>
    </citation>
    <scope>NUCLEOTIDE SEQUENCE</scope>
    <source>
        <strain evidence="2">20211129_DDA</strain>
        <tissue evidence="2">Liver</tissue>
    </source>
</reference>
<dbReference type="AlphaFoldDB" id="A0AAV7NQI8"/>
<feature type="region of interest" description="Disordered" evidence="1">
    <location>
        <begin position="43"/>
        <end position="67"/>
    </location>
</feature>
<sequence>MRACRARKRQDPTWTVGVGATGREKETRDITGGEHDIEGFVESGWRSEDLPEESEVWEAPSSSFSHA</sequence>
<dbReference type="EMBL" id="JANPWB010000012">
    <property type="protein sequence ID" value="KAJ1115513.1"/>
    <property type="molecule type" value="Genomic_DNA"/>
</dbReference>